<dbReference type="RefSeq" id="WP_139228322.1">
    <property type="nucleotide sequence ID" value="NZ_FOQD01000005.1"/>
</dbReference>
<dbReference type="EMBL" id="FOQD01000005">
    <property type="protein sequence ID" value="SFI04812.1"/>
    <property type="molecule type" value="Genomic_DNA"/>
</dbReference>
<name>A0A1I3F0U1_9PLAN</name>
<dbReference type="Pfam" id="PF19777">
    <property type="entry name" value="DUF6263"/>
    <property type="match status" value="1"/>
</dbReference>
<dbReference type="InterPro" id="IPR046230">
    <property type="entry name" value="DUF6263"/>
</dbReference>
<dbReference type="AlphaFoldDB" id="A0A1I3F0U1"/>
<evidence type="ECO:0000313" key="2">
    <source>
        <dbReference type="Proteomes" id="UP000199518"/>
    </source>
</evidence>
<proteinExistence type="predicted"/>
<gene>
    <name evidence="1" type="ORF">SAMN05421753_10527</name>
</gene>
<evidence type="ECO:0000313" key="1">
    <source>
        <dbReference type="EMBL" id="SFI04812.1"/>
    </source>
</evidence>
<dbReference type="Proteomes" id="UP000199518">
    <property type="component" value="Unassembled WGS sequence"/>
</dbReference>
<dbReference type="OrthoDB" id="250033at2"/>
<accession>A0A1I3F0U1</accession>
<protein>
    <submittedName>
        <fullName evidence="1">Uncharacterized protein</fullName>
    </submittedName>
</protein>
<dbReference type="PROSITE" id="PS51257">
    <property type="entry name" value="PROKAR_LIPOPROTEIN"/>
    <property type="match status" value="1"/>
</dbReference>
<reference evidence="2" key="1">
    <citation type="submission" date="2016-10" db="EMBL/GenBank/DDBJ databases">
        <authorList>
            <person name="Varghese N."/>
            <person name="Submissions S."/>
        </authorList>
    </citation>
    <scope>NUCLEOTIDE SEQUENCE [LARGE SCALE GENOMIC DNA]</scope>
    <source>
        <strain evidence="2">DSM 26348</strain>
    </source>
</reference>
<keyword evidence="2" id="KW-1185">Reference proteome</keyword>
<organism evidence="1 2">
    <name type="scientific">Planctomicrobium piriforme</name>
    <dbReference type="NCBI Taxonomy" id="1576369"/>
    <lineage>
        <taxon>Bacteria</taxon>
        <taxon>Pseudomonadati</taxon>
        <taxon>Planctomycetota</taxon>
        <taxon>Planctomycetia</taxon>
        <taxon>Planctomycetales</taxon>
        <taxon>Planctomycetaceae</taxon>
        <taxon>Planctomicrobium</taxon>
    </lineage>
</organism>
<sequence length="297" mass="32606">MTLRSCLVLGSLLACGWTAVGRADDAQPVTLRYHFQPGQIVRYDVTMNDDYRIQIGAAVDSPYSHNHSSKHYEVKSVAPDGSAVLVLTIDAIQLEIFQNGGKIKYDSRNKETAKNEPVFLALEDLVGKPHLQLIISPRGAVSNYQPLVAKDQVPSDPATAAFDVLVALPEQPVKVGETWKEAFEAAVNLTGSEVKKQVKMQRHYTLTSHENGLATIEIKTKILTLLEDADEEMQLLRRTPCGTVVIDTQRGLLVSKTLTQNNEVTGFQNGASVITFKQLQEEKLLTEQAGVEAAPAR</sequence>